<dbReference type="EMBL" id="KV878204">
    <property type="protein sequence ID" value="OJI83441.1"/>
    <property type="molecule type" value="Genomic_DNA"/>
</dbReference>
<dbReference type="Pfam" id="PF07690">
    <property type="entry name" value="MFS_1"/>
    <property type="match status" value="1"/>
</dbReference>
<evidence type="ECO:0000313" key="7">
    <source>
        <dbReference type="Proteomes" id="UP000184304"/>
    </source>
</evidence>
<feature type="transmembrane region" description="Helical" evidence="4">
    <location>
        <begin position="137"/>
        <end position="156"/>
    </location>
</feature>
<feature type="compositionally biased region" description="Basic and acidic residues" evidence="3">
    <location>
        <begin position="1"/>
        <end position="10"/>
    </location>
</feature>
<feature type="transmembrane region" description="Helical" evidence="4">
    <location>
        <begin position="426"/>
        <end position="447"/>
    </location>
</feature>
<feature type="transmembrane region" description="Helical" evidence="4">
    <location>
        <begin position="326"/>
        <end position="351"/>
    </location>
</feature>
<accession>A0A1L9N2K2</accession>
<evidence type="ECO:0000313" key="6">
    <source>
        <dbReference type="EMBL" id="OJI83441.1"/>
    </source>
</evidence>
<dbReference type="InterPro" id="IPR011701">
    <property type="entry name" value="MFS"/>
</dbReference>
<dbReference type="SUPFAM" id="SSF103473">
    <property type="entry name" value="MFS general substrate transporter"/>
    <property type="match status" value="1"/>
</dbReference>
<evidence type="ECO:0000256" key="2">
    <source>
        <dbReference type="ARBA" id="ARBA00006727"/>
    </source>
</evidence>
<feature type="transmembrane region" description="Helical" evidence="4">
    <location>
        <begin position="296"/>
        <end position="320"/>
    </location>
</feature>
<proteinExistence type="inferred from homology"/>
<feature type="compositionally biased region" description="Basic and acidic residues" evidence="3">
    <location>
        <begin position="680"/>
        <end position="694"/>
    </location>
</feature>
<feature type="region of interest" description="Disordered" evidence="3">
    <location>
        <begin position="1"/>
        <end position="64"/>
    </location>
</feature>
<dbReference type="Proteomes" id="UP000184304">
    <property type="component" value="Unassembled WGS sequence"/>
</dbReference>
<feature type="compositionally biased region" description="Basic and acidic residues" evidence="3">
    <location>
        <begin position="511"/>
        <end position="522"/>
    </location>
</feature>
<dbReference type="InterPro" id="IPR050327">
    <property type="entry name" value="Proton-linked_MCT"/>
</dbReference>
<keyword evidence="4" id="KW-1133">Transmembrane helix</keyword>
<feature type="transmembrane region" description="Helical" evidence="4">
    <location>
        <begin position="104"/>
        <end position="125"/>
    </location>
</feature>
<feature type="compositionally biased region" description="Low complexity" evidence="3">
    <location>
        <begin position="655"/>
        <end position="670"/>
    </location>
</feature>
<dbReference type="PROSITE" id="PS50850">
    <property type="entry name" value="MFS"/>
    <property type="match status" value="1"/>
</dbReference>
<feature type="transmembrane region" description="Helical" evidence="4">
    <location>
        <begin position="255"/>
        <end position="275"/>
    </location>
</feature>
<dbReference type="CDD" id="cd17352">
    <property type="entry name" value="MFS_MCT_SLC16"/>
    <property type="match status" value="1"/>
</dbReference>
<comment type="subcellular location">
    <subcellularLocation>
        <location evidence="1">Membrane</location>
        <topology evidence="1">Multi-pass membrane protein</topology>
    </subcellularLocation>
</comment>
<feature type="compositionally biased region" description="Low complexity" evidence="3">
    <location>
        <begin position="563"/>
        <end position="588"/>
    </location>
</feature>
<feature type="compositionally biased region" description="Acidic residues" evidence="3">
    <location>
        <begin position="624"/>
        <end position="640"/>
    </location>
</feature>
<organism evidence="6 7">
    <name type="scientific">Aspergillus tubingensis (strain CBS 134.48)</name>
    <dbReference type="NCBI Taxonomy" id="767770"/>
    <lineage>
        <taxon>Eukaryota</taxon>
        <taxon>Fungi</taxon>
        <taxon>Dikarya</taxon>
        <taxon>Ascomycota</taxon>
        <taxon>Pezizomycotina</taxon>
        <taxon>Eurotiomycetes</taxon>
        <taxon>Eurotiomycetidae</taxon>
        <taxon>Eurotiales</taxon>
        <taxon>Aspergillaceae</taxon>
        <taxon>Aspergillus</taxon>
        <taxon>Aspergillus subgen. Circumdati</taxon>
    </lineage>
</organism>
<feature type="compositionally biased region" description="Low complexity" evidence="3">
    <location>
        <begin position="603"/>
        <end position="623"/>
    </location>
</feature>
<dbReference type="AlphaFoldDB" id="A0A1L9N2K2"/>
<feature type="compositionally biased region" description="Polar residues" evidence="3">
    <location>
        <begin position="11"/>
        <end position="29"/>
    </location>
</feature>
<feature type="domain" description="Major facilitator superfamily (MFS) profile" evidence="5">
    <location>
        <begin position="98"/>
        <end position="479"/>
    </location>
</feature>
<gene>
    <name evidence="6" type="ORF">ASPTUDRAFT_57357</name>
</gene>
<reference evidence="7" key="1">
    <citation type="journal article" date="2017" name="Genome Biol.">
        <title>Comparative genomics reveals high biological diversity and specific adaptations in the industrially and medically important fungal genus Aspergillus.</title>
        <authorList>
            <person name="de Vries R.P."/>
            <person name="Riley R."/>
            <person name="Wiebenga A."/>
            <person name="Aguilar-Osorio G."/>
            <person name="Amillis S."/>
            <person name="Uchima C.A."/>
            <person name="Anderluh G."/>
            <person name="Asadollahi M."/>
            <person name="Askin M."/>
            <person name="Barry K."/>
            <person name="Battaglia E."/>
            <person name="Bayram O."/>
            <person name="Benocci T."/>
            <person name="Braus-Stromeyer S.A."/>
            <person name="Caldana C."/>
            <person name="Canovas D."/>
            <person name="Cerqueira G.C."/>
            <person name="Chen F."/>
            <person name="Chen W."/>
            <person name="Choi C."/>
            <person name="Clum A."/>
            <person name="Dos Santos R.A."/>
            <person name="Damasio A.R."/>
            <person name="Diallinas G."/>
            <person name="Emri T."/>
            <person name="Fekete E."/>
            <person name="Flipphi M."/>
            <person name="Freyberg S."/>
            <person name="Gallo A."/>
            <person name="Gournas C."/>
            <person name="Habgood R."/>
            <person name="Hainaut M."/>
            <person name="Harispe M.L."/>
            <person name="Henrissat B."/>
            <person name="Hilden K.S."/>
            <person name="Hope R."/>
            <person name="Hossain A."/>
            <person name="Karabika E."/>
            <person name="Karaffa L."/>
            <person name="Karanyi Z."/>
            <person name="Krasevec N."/>
            <person name="Kuo A."/>
            <person name="Kusch H."/>
            <person name="LaButti K."/>
            <person name="Lagendijk E.L."/>
            <person name="Lapidus A."/>
            <person name="Levasseur A."/>
            <person name="Lindquist E."/>
            <person name="Lipzen A."/>
            <person name="Logrieco A.F."/>
            <person name="MacCabe A."/>
            <person name="Maekelae M.R."/>
            <person name="Malavazi I."/>
            <person name="Melin P."/>
            <person name="Meyer V."/>
            <person name="Mielnichuk N."/>
            <person name="Miskei M."/>
            <person name="Molnar A.P."/>
            <person name="Mule G."/>
            <person name="Ngan C.Y."/>
            <person name="Orejas M."/>
            <person name="Orosz E."/>
            <person name="Ouedraogo J.P."/>
            <person name="Overkamp K.M."/>
            <person name="Park H.-S."/>
            <person name="Perrone G."/>
            <person name="Piumi F."/>
            <person name="Punt P.J."/>
            <person name="Ram A.F."/>
            <person name="Ramon A."/>
            <person name="Rauscher S."/>
            <person name="Record E."/>
            <person name="Riano-Pachon D.M."/>
            <person name="Robert V."/>
            <person name="Roehrig J."/>
            <person name="Ruller R."/>
            <person name="Salamov A."/>
            <person name="Salih N.S."/>
            <person name="Samson R.A."/>
            <person name="Sandor E."/>
            <person name="Sanguinetti M."/>
            <person name="Schuetze T."/>
            <person name="Sepcic K."/>
            <person name="Shelest E."/>
            <person name="Sherlock G."/>
            <person name="Sophianopoulou V."/>
            <person name="Squina F.M."/>
            <person name="Sun H."/>
            <person name="Susca A."/>
            <person name="Todd R.B."/>
            <person name="Tsang A."/>
            <person name="Unkles S.E."/>
            <person name="van de Wiele N."/>
            <person name="van Rossen-Uffink D."/>
            <person name="Oliveira J.V."/>
            <person name="Vesth T.C."/>
            <person name="Visser J."/>
            <person name="Yu J.-H."/>
            <person name="Zhou M."/>
            <person name="Andersen M.R."/>
            <person name="Archer D.B."/>
            <person name="Baker S.E."/>
            <person name="Benoit I."/>
            <person name="Brakhage A.A."/>
            <person name="Braus G.H."/>
            <person name="Fischer R."/>
            <person name="Frisvad J.C."/>
            <person name="Goldman G.H."/>
            <person name="Houbraken J."/>
            <person name="Oakley B."/>
            <person name="Pocsi I."/>
            <person name="Scazzocchio C."/>
            <person name="Seiboth B."/>
            <person name="vanKuyk P.A."/>
            <person name="Wortman J."/>
            <person name="Dyer P.S."/>
            <person name="Grigoriev I.V."/>
        </authorList>
    </citation>
    <scope>NUCLEOTIDE SEQUENCE [LARGE SCALE GENOMIC DNA]</scope>
    <source>
        <strain evidence="7">CBS 134.48</strain>
    </source>
</reference>
<feature type="compositionally biased region" description="Acidic residues" evidence="3">
    <location>
        <begin position="531"/>
        <end position="562"/>
    </location>
</feature>
<dbReference type="Gene3D" id="1.20.1250.20">
    <property type="entry name" value="MFS general substrate transporter like domains"/>
    <property type="match status" value="2"/>
</dbReference>
<keyword evidence="4" id="KW-0472">Membrane</keyword>
<dbReference type="InterPro" id="IPR019380">
    <property type="entry name" value="Casein_kinase_sb_PP28"/>
</dbReference>
<feature type="transmembrane region" description="Helical" evidence="4">
    <location>
        <begin position="363"/>
        <end position="383"/>
    </location>
</feature>
<dbReference type="InterPro" id="IPR036259">
    <property type="entry name" value="MFS_trans_sf"/>
</dbReference>
<dbReference type="GO" id="GO:0016020">
    <property type="term" value="C:membrane"/>
    <property type="evidence" value="ECO:0007669"/>
    <property type="project" value="UniProtKB-SubCell"/>
</dbReference>
<feature type="region of interest" description="Disordered" evidence="3">
    <location>
        <begin position="499"/>
        <end position="694"/>
    </location>
</feature>
<dbReference type="OMA" id="VWTIGAM"/>
<dbReference type="InterPro" id="IPR020846">
    <property type="entry name" value="MFS_dom"/>
</dbReference>
<dbReference type="OrthoDB" id="6499973at2759"/>
<feature type="transmembrane region" description="Helical" evidence="4">
    <location>
        <begin position="188"/>
        <end position="211"/>
    </location>
</feature>
<feature type="compositionally biased region" description="Polar residues" evidence="3">
    <location>
        <begin position="644"/>
        <end position="654"/>
    </location>
</feature>
<feature type="transmembrane region" description="Helical" evidence="4">
    <location>
        <begin position="389"/>
        <end position="414"/>
    </location>
</feature>
<dbReference type="PANTHER" id="PTHR11360">
    <property type="entry name" value="MONOCARBOXYLATE TRANSPORTER"/>
    <property type="match status" value="1"/>
</dbReference>
<feature type="compositionally biased region" description="Basic residues" evidence="3">
    <location>
        <begin position="499"/>
        <end position="510"/>
    </location>
</feature>
<dbReference type="PANTHER" id="PTHR11360:SF130">
    <property type="entry name" value="MAJOR FACILITATOR SUPERFAMILY (MFS) PROFILE DOMAIN-CONTAINING PROTEIN-RELATED"/>
    <property type="match status" value="1"/>
</dbReference>
<keyword evidence="7" id="KW-1185">Reference proteome</keyword>
<evidence type="ECO:0000256" key="1">
    <source>
        <dbReference type="ARBA" id="ARBA00004141"/>
    </source>
</evidence>
<evidence type="ECO:0000256" key="3">
    <source>
        <dbReference type="SAM" id="MobiDB-lite"/>
    </source>
</evidence>
<feature type="transmembrane region" description="Helical" evidence="4">
    <location>
        <begin position="163"/>
        <end position="182"/>
    </location>
</feature>
<dbReference type="Pfam" id="PF10252">
    <property type="entry name" value="PP28"/>
    <property type="match status" value="1"/>
</dbReference>
<sequence>MSARSSHDTQQDLTISANEEKSGPSQAANSPVPEQFLPLGNEKGDEEVGLGPEAQKELSKTPTNVSHVGALASRTLTLVRTRESGRDLGPPPDGGFKAWSQVALAHFVIFNTWGYINSFGVFQTYYTETLGRTPSDISWVGSIQIFLLFFVGTFSGRATDAGYFKAILTIGAVLELFCIFMTSLCTQYWQLFLAQGVGQGIGCGLMFCPTIALMPTYFTKNRAIAIGIVASGSATGGLVFPAVVMRLLPQIGYGWTMRTLGFISLATLIPCLVFLQQRLPPRRSGPLVEWGAFKEAPYALFALGMFLNFWGLYVGFFYIGSFARNIIGVSNSTSIDVLLVMNGVGLLGRLIPNLMADRYTGPLNMLIPFSLVTGVVAFCWAAVHTYNEMYAFSAFYGLAAAGIQSLFPATLSTLTTDLKKTGVRMGMVLSVVAVAALIGTPIAGALVDRDDGQYLYAQMFMGSAILAGTLTLIAARVTKLGLTWQRAVAYIMAPRGRGKFSKPSRGGGKRFSRDVQPVDKDGNPVGLWRDADEDAPSSIDEDEEEEGSTSESDSDSSEDDDNNTPSSSKPGPSSIPPTADSTASAAPELTREERRAAAKAKKQAAQARRLQTAAQPGDLPPSSSDEEDNSDGSDGEDEDLPANPNHTSKSRSQLSSSSAAAGAGASAGAGKDQQDLSQLSRREREAIEAQQARERYMKLHAEGKTEEARADLARLALVREKREQERLRKEVEKEEKAEAARKRAEELKAKLGAKGGGKKGKKGK</sequence>
<dbReference type="GO" id="GO:0022857">
    <property type="term" value="F:transmembrane transporter activity"/>
    <property type="evidence" value="ECO:0007669"/>
    <property type="project" value="InterPro"/>
</dbReference>
<evidence type="ECO:0000256" key="4">
    <source>
        <dbReference type="SAM" id="Phobius"/>
    </source>
</evidence>
<name>A0A1L9N2K2_ASPTC</name>
<protein>
    <recommendedName>
        <fullName evidence="5">Major facilitator superfamily (MFS) profile domain-containing protein</fullName>
    </recommendedName>
</protein>
<feature type="transmembrane region" description="Helical" evidence="4">
    <location>
        <begin position="453"/>
        <end position="475"/>
    </location>
</feature>
<comment type="similarity">
    <text evidence="2">Belongs to the major facilitator superfamily. Monocarboxylate porter (TC 2.A.1.13) family.</text>
</comment>
<keyword evidence="4" id="KW-0812">Transmembrane</keyword>
<feature type="transmembrane region" description="Helical" evidence="4">
    <location>
        <begin position="223"/>
        <end position="243"/>
    </location>
</feature>
<evidence type="ECO:0000259" key="5">
    <source>
        <dbReference type="PROSITE" id="PS50850"/>
    </source>
</evidence>
<dbReference type="VEuPathDB" id="FungiDB:ASPTUDRAFT_57357"/>